<feature type="compositionally biased region" description="Pro residues" evidence="1">
    <location>
        <begin position="62"/>
        <end position="72"/>
    </location>
</feature>
<dbReference type="PANTHER" id="PTHR42111">
    <property type="entry name" value="YALI0D23727P"/>
    <property type="match status" value="1"/>
</dbReference>
<feature type="region of interest" description="Disordered" evidence="1">
    <location>
        <begin position="1"/>
        <end position="87"/>
    </location>
</feature>
<feature type="compositionally biased region" description="Polar residues" evidence="1">
    <location>
        <begin position="501"/>
        <end position="513"/>
    </location>
</feature>
<accession>A0A4U6XQA5</accession>
<gene>
    <name evidence="2" type="ORF">CTA1_3058</name>
</gene>
<feature type="compositionally biased region" description="Pro residues" evidence="1">
    <location>
        <begin position="20"/>
        <end position="29"/>
    </location>
</feature>
<feature type="region of interest" description="Disordered" evidence="1">
    <location>
        <begin position="441"/>
        <end position="531"/>
    </location>
</feature>
<feature type="compositionally biased region" description="Basic and acidic residues" evidence="1">
    <location>
        <begin position="202"/>
        <end position="213"/>
    </location>
</feature>
<feature type="compositionally biased region" description="Low complexity" evidence="1">
    <location>
        <begin position="444"/>
        <end position="469"/>
    </location>
</feature>
<feature type="compositionally biased region" description="Polar residues" evidence="1">
    <location>
        <begin position="1"/>
        <end position="11"/>
    </location>
</feature>
<reference evidence="2 3" key="1">
    <citation type="journal article" date="2019" name="PLoS ONE">
        <title>Comparative genome analysis indicates high evolutionary potential of pathogenicity genes in Colletotrichum tanaceti.</title>
        <authorList>
            <person name="Lelwala R.V."/>
            <person name="Korhonen P.K."/>
            <person name="Young N.D."/>
            <person name="Scott J.B."/>
            <person name="Ades P.A."/>
            <person name="Gasser R.B."/>
            <person name="Taylor P.W.J."/>
        </authorList>
    </citation>
    <scope>NUCLEOTIDE SEQUENCE [LARGE SCALE GENOMIC DNA]</scope>
    <source>
        <strain evidence="2">BRIP57314</strain>
    </source>
</reference>
<dbReference type="EMBL" id="PJEX01000032">
    <property type="protein sequence ID" value="TKW57961.1"/>
    <property type="molecule type" value="Genomic_DNA"/>
</dbReference>
<dbReference type="AlphaFoldDB" id="A0A4U6XQA5"/>
<proteinExistence type="predicted"/>
<feature type="compositionally biased region" description="Polar residues" evidence="1">
    <location>
        <begin position="49"/>
        <end position="60"/>
    </location>
</feature>
<dbReference type="PANTHER" id="PTHR42111:SF1">
    <property type="entry name" value="YALI0D23727P"/>
    <property type="match status" value="1"/>
</dbReference>
<feature type="region of interest" description="Disordered" evidence="1">
    <location>
        <begin position="185"/>
        <end position="294"/>
    </location>
</feature>
<evidence type="ECO:0000313" key="2">
    <source>
        <dbReference type="EMBL" id="TKW57961.1"/>
    </source>
</evidence>
<comment type="caution">
    <text evidence="2">The sequence shown here is derived from an EMBL/GenBank/DDBJ whole genome shotgun (WGS) entry which is preliminary data.</text>
</comment>
<protein>
    <submittedName>
        <fullName evidence="2">Uncharacterized protein</fullName>
    </submittedName>
</protein>
<keyword evidence="3" id="KW-1185">Reference proteome</keyword>
<evidence type="ECO:0000313" key="3">
    <source>
        <dbReference type="Proteomes" id="UP000310108"/>
    </source>
</evidence>
<sequence>MFLFRSKTSSGRLAARGAPLPSPPLPSPSHFPSFPCSDPQKRANRGNRRQSGSQGHQANLLSPPPPPPPPGFPDLRIRPWPHLPPPPLGPTKHNVNVGVPDYQRDIVSLTESFIAEFLFFVKEGQNTHPRAISKCSQSCNHIVRQTNDKPSKTEQFFIVMSLAEATPLSAGQAAVNPAVATHVGADRLGGDATPRASSQHNTETDGSRKDVKNKVRGLFGLGKKKDDWNLSNKTSSSTKPASTVTSNPSLSRDPSNASARSTASPSVGDHSHAYPASPGRGISTSPRVPSPAGSQIFERDVDNMSIKPQSPAIPSHIQTENHIPPVLDASSEAITDDHLDPDSVEIVTHAQHQPAAAAVTGANGTPYASDMSMSASWTEELRAFADRDDASNFNSPDNADVRRLSFISFADVVQAEHGGHAGAVGSRDSIHVAGLTSLSSINARSPSPIRSPVSSQGPGTSSPTSNPASIKGLEMSPGRKPLGSPISSHHSLNMGGELNIETMSQALRRTGSTDLGGVRSFPTSPIEGPSR</sequence>
<dbReference type="Proteomes" id="UP000310108">
    <property type="component" value="Unassembled WGS sequence"/>
</dbReference>
<organism evidence="2 3">
    <name type="scientific">Colletotrichum tanaceti</name>
    <dbReference type="NCBI Taxonomy" id="1306861"/>
    <lineage>
        <taxon>Eukaryota</taxon>
        <taxon>Fungi</taxon>
        <taxon>Dikarya</taxon>
        <taxon>Ascomycota</taxon>
        <taxon>Pezizomycotina</taxon>
        <taxon>Sordariomycetes</taxon>
        <taxon>Hypocreomycetidae</taxon>
        <taxon>Glomerellales</taxon>
        <taxon>Glomerellaceae</taxon>
        <taxon>Colletotrichum</taxon>
        <taxon>Colletotrichum destructivum species complex</taxon>
    </lineage>
</organism>
<evidence type="ECO:0000256" key="1">
    <source>
        <dbReference type="SAM" id="MobiDB-lite"/>
    </source>
</evidence>
<name>A0A4U6XQA5_9PEZI</name>
<feature type="compositionally biased region" description="Polar residues" evidence="1">
    <location>
        <begin position="229"/>
        <end position="265"/>
    </location>
</feature>